<evidence type="ECO:0000256" key="6">
    <source>
        <dbReference type="PIRSR" id="PIRSR610300-50"/>
    </source>
</evidence>
<keyword evidence="5 7" id="KW-0408">Iron</keyword>
<keyword evidence="9" id="KW-1185">Reference proteome</keyword>
<comment type="caution">
    <text evidence="8">The sequence shown here is derived from an EMBL/GenBank/DDBJ whole genome shotgun (WGS) entry which is preliminary data.</text>
</comment>
<evidence type="ECO:0000256" key="3">
    <source>
        <dbReference type="ARBA" id="ARBA00022964"/>
    </source>
</evidence>
<dbReference type="PANTHER" id="PTHR12918:SF1">
    <property type="entry name" value="CYSTEINE DIOXYGENASE TYPE 1"/>
    <property type="match status" value="1"/>
</dbReference>
<feature type="binding site" evidence="7">
    <location>
        <position position="188"/>
    </location>
    <ligand>
        <name>Fe cation</name>
        <dbReference type="ChEBI" id="CHEBI:24875"/>
        <note>catalytic</note>
    </ligand>
</feature>
<name>A0A7X9X668_9BURK</name>
<dbReference type="AlphaFoldDB" id="A0A7X9X668"/>
<accession>A0A7X9X668</accession>
<organism evidence="8 9">
    <name type="scientific">Paraburkholderia antibiotica</name>
    <dbReference type="NCBI Taxonomy" id="2728839"/>
    <lineage>
        <taxon>Bacteria</taxon>
        <taxon>Pseudomonadati</taxon>
        <taxon>Pseudomonadota</taxon>
        <taxon>Betaproteobacteria</taxon>
        <taxon>Burkholderiales</taxon>
        <taxon>Burkholderiaceae</taxon>
        <taxon>Paraburkholderia</taxon>
    </lineage>
</organism>
<evidence type="ECO:0000313" key="9">
    <source>
        <dbReference type="Proteomes" id="UP000583127"/>
    </source>
</evidence>
<feature type="cross-link" description="3'-(S-cysteinyl)-tyrosine (Cys-Tyr)" evidence="6">
    <location>
        <begin position="141"/>
        <end position="204"/>
    </location>
</feature>
<evidence type="ECO:0000256" key="4">
    <source>
        <dbReference type="ARBA" id="ARBA00023002"/>
    </source>
</evidence>
<dbReference type="PANTHER" id="PTHR12918">
    <property type="entry name" value="CYSTEINE DIOXYGENASE"/>
    <property type="match status" value="1"/>
</dbReference>
<dbReference type="Proteomes" id="UP000583127">
    <property type="component" value="Unassembled WGS sequence"/>
</dbReference>
<dbReference type="GO" id="GO:0019448">
    <property type="term" value="P:L-cysteine catabolic process"/>
    <property type="evidence" value="ECO:0007669"/>
    <property type="project" value="TreeGrafter"/>
</dbReference>
<comment type="similarity">
    <text evidence="1">Belongs to the cysteine dioxygenase family.</text>
</comment>
<evidence type="ECO:0000256" key="1">
    <source>
        <dbReference type="ARBA" id="ARBA00006622"/>
    </source>
</evidence>
<dbReference type="CDD" id="cd10548">
    <property type="entry name" value="cupin_CDO"/>
    <property type="match status" value="1"/>
</dbReference>
<dbReference type="Pfam" id="PF05995">
    <property type="entry name" value="CDO_I"/>
    <property type="match status" value="1"/>
</dbReference>
<dbReference type="EMBL" id="JABBFZ010000008">
    <property type="protein sequence ID" value="NML32221.1"/>
    <property type="molecule type" value="Genomic_DNA"/>
</dbReference>
<dbReference type="GO" id="GO:0008198">
    <property type="term" value="F:ferrous iron binding"/>
    <property type="evidence" value="ECO:0007669"/>
    <property type="project" value="TreeGrafter"/>
</dbReference>
<feature type="binding site" evidence="7">
    <location>
        <position position="135"/>
    </location>
    <ligand>
        <name>Fe cation</name>
        <dbReference type="ChEBI" id="CHEBI:24875"/>
        <note>catalytic</note>
    </ligand>
</feature>
<dbReference type="InterPro" id="IPR014710">
    <property type="entry name" value="RmlC-like_jellyroll"/>
</dbReference>
<keyword evidence="6" id="KW-0883">Thioether bond</keyword>
<evidence type="ECO:0000256" key="5">
    <source>
        <dbReference type="ARBA" id="ARBA00023004"/>
    </source>
</evidence>
<protein>
    <submittedName>
        <fullName evidence="8">Cysteine dioxygenase</fullName>
    </submittedName>
</protein>
<keyword evidence="3 8" id="KW-0223">Dioxygenase</keyword>
<gene>
    <name evidence="8" type="ORF">HHL14_15415</name>
</gene>
<dbReference type="GO" id="GO:0017172">
    <property type="term" value="F:cysteine dioxygenase activity"/>
    <property type="evidence" value="ECO:0007669"/>
    <property type="project" value="TreeGrafter"/>
</dbReference>
<feature type="binding site" evidence="7">
    <location>
        <position position="137"/>
    </location>
    <ligand>
        <name>Fe cation</name>
        <dbReference type="ChEBI" id="CHEBI:24875"/>
        <note>catalytic</note>
    </ligand>
</feature>
<evidence type="ECO:0000256" key="2">
    <source>
        <dbReference type="ARBA" id="ARBA00022723"/>
    </source>
</evidence>
<reference evidence="8 9" key="1">
    <citation type="submission" date="2020-04" db="EMBL/GenBank/DDBJ databases">
        <title>Paraburkholderia sp. G-4-1-8 isolated from soil.</title>
        <authorList>
            <person name="Dahal R.H."/>
        </authorList>
    </citation>
    <scope>NUCLEOTIDE SEQUENCE [LARGE SCALE GENOMIC DNA]</scope>
    <source>
        <strain evidence="8 9">G-4-1-8</strain>
    </source>
</reference>
<sequence>MSDDLRATAFEHHPDSLLLPHATPQATSFHAGTVAAAMPTPDDDHPRTPIERLCDTLDAMFEACAKFPEPSDSTFFARSMRLALAEAAADPALLAPAQREGAPDTYRRHLLAADRHGRYAIAALVWQPGHASPVHAHHTWCGYAVVDGCLSETIFEWDGAQHSASALRSQARARGAVSFVRGGRGAIHRLGNCGDAPAVSLHIYGVEGAQIGTHVNDIVRVADAVELV</sequence>
<keyword evidence="2 7" id="KW-0479">Metal-binding</keyword>
<evidence type="ECO:0000313" key="8">
    <source>
        <dbReference type="EMBL" id="NML32221.1"/>
    </source>
</evidence>
<keyword evidence="4" id="KW-0560">Oxidoreductase</keyword>
<evidence type="ECO:0000256" key="7">
    <source>
        <dbReference type="PIRSR" id="PIRSR610300-51"/>
    </source>
</evidence>
<proteinExistence type="inferred from homology"/>
<dbReference type="InterPro" id="IPR010300">
    <property type="entry name" value="CDO_1"/>
</dbReference>
<dbReference type="InterPro" id="IPR011051">
    <property type="entry name" value="RmlC_Cupin_sf"/>
</dbReference>
<dbReference type="SUPFAM" id="SSF51182">
    <property type="entry name" value="RmlC-like cupins"/>
    <property type="match status" value="1"/>
</dbReference>
<dbReference type="Gene3D" id="2.60.120.10">
    <property type="entry name" value="Jelly Rolls"/>
    <property type="match status" value="1"/>
</dbReference>
<dbReference type="RefSeq" id="WP_169498476.1">
    <property type="nucleotide sequence ID" value="NZ_JABBFZ010000008.1"/>
</dbReference>